<feature type="compositionally biased region" description="Acidic residues" evidence="1">
    <location>
        <begin position="84"/>
        <end position="100"/>
    </location>
</feature>
<feature type="region of interest" description="Disordered" evidence="1">
    <location>
        <begin position="1"/>
        <end position="70"/>
    </location>
</feature>
<evidence type="ECO:0000313" key="2">
    <source>
        <dbReference type="EMBL" id="KAK7873084.1"/>
    </source>
</evidence>
<name>A0AAN9WMC8_9ORTH</name>
<accession>A0AAN9WMC8</accession>
<dbReference type="AlphaFoldDB" id="A0AAN9WMC8"/>
<organism evidence="2 3">
    <name type="scientific">Gryllus longicercus</name>
    <dbReference type="NCBI Taxonomy" id="2509291"/>
    <lineage>
        <taxon>Eukaryota</taxon>
        <taxon>Metazoa</taxon>
        <taxon>Ecdysozoa</taxon>
        <taxon>Arthropoda</taxon>
        <taxon>Hexapoda</taxon>
        <taxon>Insecta</taxon>
        <taxon>Pterygota</taxon>
        <taxon>Neoptera</taxon>
        <taxon>Polyneoptera</taxon>
        <taxon>Orthoptera</taxon>
        <taxon>Ensifera</taxon>
        <taxon>Gryllidea</taxon>
        <taxon>Grylloidea</taxon>
        <taxon>Gryllidae</taxon>
        <taxon>Gryllinae</taxon>
        <taxon>Gryllus</taxon>
    </lineage>
</organism>
<comment type="caution">
    <text evidence="2">The sequence shown here is derived from an EMBL/GenBank/DDBJ whole genome shotgun (WGS) entry which is preliminary data.</text>
</comment>
<feature type="compositionally biased region" description="Basic and acidic residues" evidence="1">
    <location>
        <begin position="38"/>
        <end position="55"/>
    </location>
</feature>
<protein>
    <submittedName>
        <fullName evidence="2">Uncharacterized protein</fullName>
    </submittedName>
</protein>
<gene>
    <name evidence="2" type="ORF">R5R35_000365</name>
</gene>
<dbReference type="EMBL" id="JAZDUA010000017">
    <property type="protein sequence ID" value="KAK7873084.1"/>
    <property type="molecule type" value="Genomic_DNA"/>
</dbReference>
<feature type="region of interest" description="Disordered" evidence="1">
    <location>
        <begin position="81"/>
        <end position="100"/>
    </location>
</feature>
<reference evidence="2 3" key="1">
    <citation type="submission" date="2024-03" db="EMBL/GenBank/DDBJ databases">
        <title>The genome assembly and annotation of the cricket Gryllus longicercus Weissman &amp; Gray.</title>
        <authorList>
            <person name="Szrajer S."/>
            <person name="Gray D."/>
            <person name="Ylla G."/>
        </authorList>
    </citation>
    <scope>NUCLEOTIDE SEQUENCE [LARGE SCALE GENOMIC DNA]</scope>
    <source>
        <strain evidence="2">DAG 2021-001</strain>
        <tissue evidence="2">Whole body minus gut</tissue>
    </source>
</reference>
<keyword evidence="3" id="KW-1185">Reference proteome</keyword>
<proteinExistence type="predicted"/>
<sequence>MKKVNNSEDLKDDSDELQKKNSLGDAVTDQMVPIPENRLLRKECEDIESNNEKNNDVSTGNKDSNKVFEVHDPLFASSMYEDVNSPEDFDDYDDNDDDETLQENCSARKTTLDTCNAVENMQENDDVVESIQKCYDAGEIAQNCFSAEEQSQNSFDAEKDVLNCFDSSEPIQDSLEAELSQGCFDAEETAHDSFSAEKTTQECSDPEGVVKDSFDEAVPEEGCCDASETVEDSNAGYEDNFVIQETFEVGEASIRYNQDRCTENYTTECVEEPFVSEDSSSPLPDNDLTCQEMSPVVGAVPTVGSVVSVEDDIDGDADEQAETEEEEEGNTEVIQYTFNTEERGINDSVKPGENFVQAPEEKGIVPEVEDVTCDSGGETVLVMNHKVCSEECDVSKPNVCTEEEIMYTDHLNSVQSVDEMIFHKRSTVIDTGNMCASLHVSDSSAMKSRDNSLVCELPQREAAVVRYCEDYGAMDVSPVFPKRVCNSVCISPIPQPPVRELYVYDPSAHNMTFCRNNTIIDARSLPVNPNVNGLDTYSFHQIPVESSSGVKNINDTYVHTNSGFCPVLQESRFEFENRDVKPTKKLPTEEDFMRRIEKTLFESKIETKIDDTIDSKYKAELDLSLPLKKRLRTLAAMSSISCTPEKFVTPKEESFPSYPVKPMISIAELEFTEGLIPKPGKTYQGNYK</sequence>
<evidence type="ECO:0000313" key="3">
    <source>
        <dbReference type="Proteomes" id="UP001378592"/>
    </source>
</evidence>
<evidence type="ECO:0000256" key="1">
    <source>
        <dbReference type="SAM" id="MobiDB-lite"/>
    </source>
</evidence>
<dbReference type="Proteomes" id="UP001378592">
    <property type="component" value="Unassembled WGS sequence"/>
</dbReference>